<reference evidence="14 15" key="1">
    <citation type="submission" date="2019-02" db="EMBL/GenBank/DDBJ databases">
        <title>Genomic Encyclopedia of Type Strains, Phase IV (KMG-IV): sequencing the most valuable type-strain genomes for metagenomic binning, comparative biology and taxonomic classification.</title>
        <authorList>
            <person name="Goeker M."/>
        </authorList>
    </citation>
    <scope>NUCLEOTIDE SEQUENCE [LARGE SCALE GENOMIC DNA]</scope>
    <source>
        <strain evidence="14 15">DSM 21056</strain>
    </source>
</reference>
<comment type="similarity">
    <text evidence="13">Belongs to the LpxK family.</text>
</comment>
<keyword evidence="11 13" id="KW-0443">Lipid metabolism</keyword>
<dbReference type="GO" id="GO:0009245">
    <property type="term" value="P:lipid A biosynthetic process"/>
    <property type="evidence" value="ECO:0007669"/>
    <property type="project" value="UniProtKB-UniRule"/>
</dbReference>
<keyword evidence="7 13" id="KW-0808">Transferase</keyword>
<comment type="catalytic activity">
    <reaction evidence="13">
        <text>a lipid A disaccharide + ATP = a lipid IVA + ADP + H(+)</text>
        <dbReference type="Rhea" id="RHEA:67840"/>
        <dbReference type="ChEBI" id="CHEBI:15378"/>
        <dbReference type="ChEBI" id="CHEBI:30616"/>
        <dbReference type="ChEBI" id="CHEBI:176343"/>
        <dbReference type="ChEBI" id="CHEBI:176425"/>
        <dbReference type="ChEBI" id="CHEBI:456216"/>
        <dbReference type="EC" id="2.7.1.130"/>
    </reaction>
</comment>
<evidence type="ECO:0000256" key="2">
    <source>
        <dbReference type="ARBA" id="ARBA00004870"/>
    </source>
</evidence>
<dbReference type="Proteomes" id="UP000292298">
    <property type="component" value="Unassembled WGS sequence"/>
</dbReference>
<protein>
    <recommendedName>
        <fullName evidence="4 13">Tetraacyldisaccharide 4'-kinase</fullName>
        <ecNumber evidence="3 13">2.7.1.130</ecNumber>
    </recommendedName>
    <alternativeName>
        <fullName evidence="12 13">Lipid A 4'-kinase</fullName>
    </alternativeName>
</protein>
<comment type="function">
    <text evidence="1 13">Transfers the gamma-phosphate of ATP to the 4'-position of a tetraacyldisaccharide 1-phosphate intermediate (termed DS-1-P) to form tetraacyldisaccharide 1,4'-bis-phosphate (lipid IVA).</text>
</comment>
<name>A0A4Q8CZQ0_9GAMM</name>
<dbReference type="RefSeq" id="WP_130502817.1">
    <property type="nucleotide sequence ID" value="NZ_SHLI01000001.1"/>
</dbReference>
<dbReference type="GO" id="GO:0009029">
    <property type="term" value="F:lipid-A 4'-kinase activity"/>
    <property type="evidence" value="ECO:0007669"/>
    <property type="project" value="UniProtKB-UniRule"/>
</dbReference>
<evidence type="ECO:0000256" key="6">
    <source>
        <dbReference type="ARBA" id="ARBA00022556"/>
    </source>
</evidence>
<dbReference type="GO" id="GO:0005886">
    <property type="term" value="C:plasma membrane"/>
    <property type="evidence" value="ECO:0007669"/>
    <property type="project" value="TreeGrafter"/>
</dbReference>
<dbReference type="InterPro" id="IPR003758">
    <property type="entry name" value="LpxK"/>
</dbReference>
<dbReference type="PANTHER" id="PTHR42724:SF1">
    <property type="entry name" value="TETRAACYLDISACCHARIDE 4'-KINASE, MITOCHONDRIAL-RELATED"/>
    <property type="match status" value="1"/>
</dbReference>
<evidence type="ECO:0000256" key="8">
    <source>
        <dbReference type="ARBA" id="ARBA00022741"/>
    </source>
</evidence>
<dbReference type="OrthoDB" id="9766423at2"/>
<dbReference type="EMBL" id="SHLI01000001">
    <property type="protein sequence ID" value="RZU98516.1"/>
    <property type="molecule type" value="Genomic_DNA"/>
</dbReference>
<dbReference type="HAMAP" id="MF_00409">
    <property type="entry name" value="LpxK"/>
    <property type="match status" value="1"/>
</dbReference>
<evidence type="ECO:0000256" key="7">
    <source>
        <dbReference type="ARBA" id="ARBA00022679"/>
    </source>
</evidence>
<gene>
    <name evidence="13" type="primary">lpxK</name>
    <name evidence="14" type="ORF">EV698_0764</name>
</gene>
<keyword evidence="6 13" id="KW-0441">Lipid A biosynthesis</keyword>
<evidence type="ECO:0000256" key="5">
    <source>
        <dbReference type="ARBA" id="ARBA00022516"/>
    </source>
</evidence>
<keyword evidence="5 13" id="KW-0444">Lipid biosynthesis</keyword>
<evidence type="ECO:0000256" key="12">
    <source>
        <dbReference type="ARBA" id="ARBA00029757"/>
    </source>
</evidence>
<dbReference type="PANTHER" id="PTHR42724">
    <property type="entry name" value="TETRAACYLDISACCHARIDE 4'-KINASE"/>
    <property type="match status" value="1"/>
</dbReference>
<dbReference type="SUPFAM" id="SSF52540">
    <property type="entry name" value="P-loop containing nucleoside triphosphate hydrolases"/>
    <property type="match status" value="1"/>
</dbReference>
<accession>A0A4Q8CZQ0</accession>
<dbReference type="UniPathway" id="UPA00359">
    <property type="reaction ID" value="UER00482"/>
</dbReference>
<evidence type="ECO:0000313" key="14">
    <source>
        <dbReference type="EMBL" id="RZU98516.1"/>
    </source>
</evidence>
<feature type="binding site" evidence="13">
    <location>
        <begin position="55"/>
        <end position="62"/>
    </location>
    <ligand>
        <name>ATP</name>
        <dbReference type="ChEBI" id="CHEBI:30616"/>
    </ligand>
</feature>
<evidence type="ECO:0000256" key="4">
    <source>
        <dbReference type="ARBA" id="ARBA00016436"/>
    </source>
</evidence>
<dbReference type="EC" id="2.7.1.130" evidence="3 13"/>
<sequence length="330" mass="35182">MTRHWPGFWADNGVLARLLGPVEWLFRCIASSRRRRLEPIARAMPAPVVVVGNLAVGGSGKTPLVIWLVAAAAARGWRPGVVLRGYGGRARGITAVTGDSDPAAVGDEAVLIAKRTGYPVMTGRDRAAAADALVATGDVDLVISDDGLQHYRLARDVEIVVVDARRGHGNARCLPAGPLREPPSRLAEVDAVIGHGGAVDENGYRFMLIPGDLRPVTDSAPAAPASGDRVHAVAGIGHPERFFDVLRAMGLEVVAHPLGDHHRYRAGDLRFGDDAAVVMTEKDAVKCRAIAPQASWYLPVAAQPDHPSARCLEGLLDRAQQRFNNRKGTS</sequence>
<dbReference type="NCBIfam" id="TIGR00682">
    <property type="entry name" value="lpxK"/>
    <property type="match status" value="1"/>
</dbReference>
<keyword evidence="8 13" id="KW-0547">Nucleotide-binding</keyword>
<evidence type="ECO:0000256" key="10">
    <source>
        <dbReference type="ARBA" id="ARBA00022840"/>
    </source>
</evidence>
<keyword evidence="10 13" id="KW-0067">ATP-binding</keyword>
<keyword evidence="15" id="KW-1185">Reference proteome</keyword>
<evidence type="ECO:0000256" key="1">
    <source>
        <dbReference type="ARBA" id="ARBA00002274"/>
    </source>
</evidence>
<dbReference type="GO" id="GO:0009244">
    <property type="term" value="P:lipopolysaccharide core region biosynthetic process"/>
    <property type="evidence" value="ECO:0007669"/>
    <property type="project" value="TreeGrafter"/>
</dbReference>
<comment type="pathway">
    <text evidence="2 13">Glycolipid biosynthesis; lipid IV(A) biosynthesis; lipid IV(A) from (3R)-3-hydroxytetradecanoyl-[acyl-carrier-protein] and UDP-N-acetyl-alpha-D-glucosamine: step 6/6.</text>
</comment>
<evidence type="ECO:0000256" key="11">
    <source>
        <dbReference type="ARBA" id="ARBA00023098"/>
    </source>
</evidence>
<evidence type="ECO:0000313" key="15">
    <source>
        <dbReference type="Proteomes" id="UP000292298"/>
    </source>
</evidence>
<evidence type="ECO:0000256" key="3">
    <source>
        <dbReference type="ARBA" id="ARBA00012071"/>
    </source>
</evidence>
<dbReference type="InterPro" id="IPR027417">
    <property type="entry name" value="P-loop_NTPase"/>
</dbReference>
<evidence type="ECO:0000256" key="13">
    <source>
        <dbReference type="HAMAP-Rule" id="MF_00409"/>
    </source>
</evidence>
<dbReference type="AlphaFoldDB" id="A0A4Q8CZQ0"/>
<dbReference type="Pfam" id="PF02606">
    <property type="entry name" value="LpxK"/>
    <property type="match status" value="1"/>
</dbReference>
<keyword evidence="9 13" id="KW-0418">Kinase</keyword>
<proteinExistence type="inferred from homology"/>
<comment type="caution">
    <text evidence="14">The sequence shown here is derived from an EMBL/GenBank/DDBJ whole genome shotgun (WGS) entry which is preliminary data.</text>
</comment>
<evidence type="ECO:0000256" key="9">
    <source>
        <dbReference type="ARBA" id="ARBA00022777"/>
    </source>
</evidence>
<organism evidence="14 15">
    <name type="scientific">Spiribacter vilamensis</name>
    <dbReference type="NCBI Taxonomy" id="531306"/>
    <lineage>
        <taxon>Bacteria</taxon>
        <taxon>Pseudomonadati</taxon>
        <taxon>Pseudomonadota</taxon>
        <taxon>Gammaproteobacteria</taxon>
        <taxon>Chromatiales</taxon>
        <taxon>Ectothiorhodospiraceae</taxon>
        <taxon>Spiribacter</taxon>
    </lineage>
</organism>
<dbReference type="GO" id="GO:0005524">
    <property type="term" value="F:ATP binding"/>
    <property type="evidence" value="ECO:0007669"/>
    <property type="project" value="UniProtKB-UniRule"/>
</dbReference>